<dbReference type="AlphaFoldDB" id="A0A1G9A0Z9"/>
<dbReference type="GO" id="GO:0016773">
    <property type="term" value="F:phosphotransferase activity, alcohol group as acceptor"/>
    <property type="evidence" value="ECO:0007669"/>
    <property type="project" value="InterPro"/>
</dbReference>
<name>A0A1G9A0Z9_9HYPH</name>
<proteinExistence type="inferred from homology"/>
<protein>
    <submittedName>
        <fullName evidence="7">Xylulokinase</fullName>
    </submittedName>
</protein>
<dbReference type="Gene3D" id="3.30.420.40">
    <property type="match status" value="2"/>
</dbReference>
<dbReference type="PIRSF" id="PIRSF000538">
    <property type="entry name" value="GlpK"/>
    <property type="match status" value="1"/>
</dbReference>
<dbReference type="InterPro" id="IPR000577">
    <property type="entry name" value="Carb_kinase_FGGY"/>
</dbReference>
<accession>A0A1G9A0Z9</accession>
<dbReference type="InterPro" id="IPR018485">
    <property type="entry name" value="FGGY_C"/>
</dbReference>
<keyword evidence="2 4" id="KW-0808">Transferase</keyword>
<gene>
    <name evidence="7" type="ORF">SAMN05428953_112180</name>
</gene>
<feature type="domain" description="Carbohydrate kinase FGGY N-terminal" evidence="5">
    <location>
        <begin position="5"/>
        <end position="246"/>
    </location>
</feature>
<evidence type="ECO:0000259" key="5">
    <source>
        <dbReference type="Pfam" id="PF00370"/>
    </source>
</evidence>
<dbReference type="InterPro" id="IPR018484">
    <property type="entry name" value="FGGY_N"/>
</dbReference>
<dbReference type="Proteomes" id="UP000198894">
    <property type="component" value="Unassembled WGS sequence"/>
</dbReference>
<dbReference type="RefSeq" id="WP_091596152.1">
    <property type="nucleotide sequence ID" value="NZ_FNEE01000012.1"/>
</dbReference>
<dbReference type="InterPro" id="IPR050406">
    <property type="entry name" value="FGGY_Carb_Kinase"/>
</dbReference>
<reference evidence="8" key="1">
    <citation type="submission" date="2016-10" db="EMBL/GenBank/DDBJ databases">
        <authorList>
            <person name="Varghese N."/>
            <person name="Submissions S."/>
        </authorList>
    </citation>
    <scope>NUCLEOTIDE SEQUENCE [LARGE SCALE GENOMIC DNA]</scope>
    <source>
        <strain evidence="8">CGMCC 1.11022</strain>
    </source>
</reference>
<evidence type="ECO:0000313" key="8">
    <source>
        <dbReference type="Proteomes" id="UP000198894"/>
    </source>
</evidence>
<evidence type="ECO:0000256" key="1">
    <source>
        <dbReference type="ARBA" id="ARBA00009156"/>
    </source>
</evidence>
<evidence type="ECO:0000313" key="7">
    <source>
        <dbReference type="EMBL" id="SDK20265.1"/>
    </source>
</evidence>
<dbReference type="GO" id="GO:0016301">
    <property type="term" value="F:kinase activity"/>
    <property type="evidence" value="ECO:0007669"/>
    <property type="project" value="UniProtKB-KW"/>
</dbReference>
<keyword evidence="3 4" id="KW-0418">Kinase</keyword>
<keyword evidence="8" id="KW-1185">Reference proteome</keyword>
<evidence type="ECO:0000256" key="2">
    <source>
        <dbReference type="ARBA" id="ARBA00022679"/>
    </source>
</evidence>
<dbReference type="GO" id="GO:0005975">
    <property type="term" value="P:carbohydrate metabolic process"/>
    <property type="evidence" value="ECO:0007669"/>
    <property type="project" value="InterPro"/>
</dbReference>
<sequence length="518" mass="54212">MDDVVIGIDASTTAVKAIAFTRDGKELFQAREAYPLSNPRPGHFEQDAEHWWTALLGALKQVAEAVGAARVAAIAIAHQRETFTLIDHAGKPLIPAILWLDERARPQVIRLSAELGRETIRDWSGKPPDPTPALYAIAWLAEHQPQTLDDAAALVDVHGFFVHRLTGRLVTSTASADPLGLLDVKNGTWHPELVEAAGLRPDQLPRLVAPGAICGGLGESVARLIGLKAGTPVVAGAGDGQAMGLGMGVYGDGKNYLSLGSGIVSGCYSHGITTSDAFRTLVSPTGSGFMLETVLRSGMQLVDWIVRTTGSPSAAALENAAVDVAAGSEGLLVLPYWAGVMSPYWDGAARGAIVGLSLDHEPKHLFRAVLEGIAFEQAIASEAMETQAAETRAVETQAAQTQAAKTLAGGKPAAMIAAGGGTNCALLMRIMASVLERPLSVSPVNEAAALGAAMLAASAIGWFASPETAAEAMAAPPTRHVDPVDGLVSGYRARKAIYRDLYQATRETHVRLGEVGQV</sequence>
<comment type="similarity">
    <text evidence="1 4">Belongs to the FGGY kinase family.</text>
</comment>
<dbReference type="SUPFAM" id="SSF53067">
    <property type="entry name" value="Actin-like ATPase domain"/>
    <property type="match status" value="2"/>
</dbReference>
<organism evidence="7 8">
    <name type="scientific">Mesorhizobium muleiense</name>
    <dbReference type="NCBI Taxonomy" id="1004279"/>
    <lineage>
        <taxon>Bacteria</taxon>
        <taxon>Pseudomonadati</taxon>
        <taxon>Pseudomonadota</taxon>
        <taxon>Alphaproteobacteria</taxon>
        <taxon>Hyphomicrobiales</taxon>
        <taxon>Phyllobacteriaceae</taxon>
        <taxon>Mesorhizobium</taxon>
    </lineage>
</organism>
<evidence type="ECO:0000256" key="4">
    <source>
        <dbReference type="RuleBase" id="RU003733"/>
    </source>
</evidence>
<feature type="domain" description="Carbohydrate kinase FGGY C-terminal" evidence="6">
    <location>
        <begin position="281"/>
        <end position="459"/>
    </location>
</feature>
<dbReference type="InterPro" id="IPR043129">
    <property type="entry name" value="ATPase_NBD"/>
</dbReference>
<evidence type="ECO:0000256" key="3">
    <source>
        <dbReference type="ARBA" id="ARBA00022777"/>
    </source>
</evidence>
<dbReference type="PROSITE" id="PS00445">
    <property type="entry name" value="FGGY_KINASES_2"/>
    <property type="match status" value="1"/>
</dbReference>
<dbReference type="Pfam" id="PF00370">
    <property type="entry name" value="FGGY_N"/>
    <property type="match status" value="1"/>
</dbReference>
<dbReference type="Pfam" id="PF02782">
    <property type="entry name" value="FGGY_C"/>
    <property type="match status" value="1"/>
</dbReference>
<dbReference type="PANTHER" id="PTHR43095">
    <property type="entry name" value="SUGAR KINASE"/>
    <property type="match status" value="1"/>
</dbReference>
<dbReference type="EMBL" id="FNEE01000012">
    <property type="protein sequence ID" value="SDK20265.1"/>
    <property type="molecule type" value="Genomic_DNA"/>
</dbReference>
<evidence type="ECO:0000259" key="6">
    <source>
        <dbReference type="Pfam" id="PF02782"/>
    </source>
</evidence>
<dbReference type="PANTHER" id="PTHR43095:SF5">
    <property type="entry name" value="XYLULOSE KINASE"/>
    <property type="match status" value="1"/>
</dbReference>
<dbReference type="InterPro" id="IPR018483">
    <property type="entry name" value="Carb_kinase_FGGY_CS"/>
</dbReference>